<keyword evidence="4" id="KW-1185">Reference proteome</keyword>
<dbReference type="Pfam" id="PF13827">
    <property type="entry name" value="DUF4189"/>
    <property type="match status" value="1"/>
</dbReference>
<evidence type="ECO:0000313" key="3">
    <source>
        <dbReference type="EMBL" id="MFC6012677.1"/>
    </source>
</evidence>
<gene>
    <name evidence="3" type="ORF">ACFP3H_16590</name>
</gene>
<dbReference type="Proteomes" id="UP001596223">
    <property type="component" value="Unassembled WGS sequence"/>
</dbReference>
<dbReference type="EMBL" id="JBHSQN010000011">
    <property type="protein sequence ID" value="MFC6012677.1"/>
    <property type="molecule type" value="Genomic_DNA"/>
</dbReference>
<comment type="caution">
    <text evidence="3">The sequence shown here is derived from an EMBL/GenBank/DDBJ whole genome shotgun (WGS) entry which is preliminary data.</text>
</comment>
<proteinExistence type="predicted"/>
<evidence type="ECO:0000256" key="1">
    <source>
        <dbReference type="SAM" id="SignalP"/>
    </source>
</evidence>
<evidence type="ECO:0000259" key="2">
    <source>
        <dbReference type="Pfam" id="PF13827"/>
    </source>
</evidence>
<evidence type="ECO:0000313" key="4">
    <source>
        <dbReference type="Proteomes" id="UP001596223"/>
    </source>
</evidence>
<name>A0ABW1JT95_9NOCA</name>
<sequence>MKRVFTGAVVMTATIGALLAGSITPAHAQGDNYGALALSRNGASSITANYNSYAAAESAAIAGCQRSGGGAGCDIKVSWRNGCAALAESRRSYSWATAPSLRQAKRNAINANRGGSASIINWNCTSGYQL</sequence>
<reference evidence="4" key="1">
    <citation type="journal article" date="2019" name="Int. J. Syst. Evol. Microbiol.">
        <title>The Global Catalogue of Microorganisms (GCM) 10K type strain sequencing project: providing services to taxonomists for standard genome sequencing and annotation.</title>
        <authorList>
            <consortium name="The Broad Institute Genomics Platform"/>
            <consortium name="The Broad Institute Genome Sequencing Center for Infectious Disease"/>
            <person name="Wu L."/>
            <person name="Ma J."/>
        </authorList>
    </citation>
    <scope>NUCLEOTIDE SEQUENCE [LARGE SCALE GENOMIC DNA]</scope>
    <source>
        <strain evidence="4">CCUG 36956</strain>
    </source>
</reference>
<feature type="domain" description="DUF4189" evidence="2">
    <location>
        <begin position="33"/>
        <end position="124"/>
    </location>
</feature>
<feature type="chain" id="PRO_5047147023" evidence="1">
    <location>
        <begin position="29"/>
        <end position="130"/>
    </location>
</feature>
<feature type="signal peptide" evidence="1">
    <location>
        <begin position="1"/>
        <end position="28"/>
    </location>
</feature>
<protein>
    <submittedName>
        <fullName evidence="3">DUF4189 domain-containing protein</fullName>
    </submittedName>
</protein>
<accession>A0ABW1JT95</accession>
<keyword evidence="1" id="KW-0732">Signal</keyword>
<dbReference type="InterPro" id="IPR025240">
    <property type="entry name" value="DUF4189"/>
</dbReference>
<organism evidence="3 4">
    <name type="scientific">Nocardia lasii</name>
    <dbReference type="NCBI Taxonomy" id="1616107"/>
    <lineage>
        <taxon>Bacteria</taxon>
        <taxon>Bacillati</taxon>
        <taxon>Actinomycetota</taxon>
        <taxon>Actinomycetes</taxon>
        <taxon>Mycobacteriales</taxon>
        <taxon>Nocardiaceae</taxon>
        <taxon>Nocardia</taxon>
    </lineage>
</organism>
<dbReference type="RefSeq" id="WP_378606693.1">
    <property type="nucleotide sequence ID" value="NZ_JBHSQN010000011.1"/>
</dbReference>